<protein>
    <submittedName>
        <fullName evidence="1">Uncharacterized protein</fullName>
    </submittedName>
</protein>
<name>A0A4U2Z4J2_9BACT</name>
<evidence type="ECO:0000313" key="1">
    <source>
        <dbReference type="EMBL" id="TKI69068.1"/>
    </source>
</evidence>
<dbReference type="Proteomes" id="UP000309561">
    <property type="component" value="Unassembled WGS sequence"/>
</dbReference>
<sequence>MKYYFYPIYIFHSKESLELYKNIIVAYAMIEEPFHTTFVHILLFLDKNDDFIKSNRTQEFKLKIRNSGEKGSAYLVYSIKELIFRTLLSLFQDTQSKYGKHTMQALLLATAFVYMQKMRQWQYLTNETKDEVEQCTLVAQSFMKNETWQREYVFQMIKKIKEYDEEFSFINFYFESAKRFAQEYPYVEHHYHEQKLLPSFSTITPSRKSLYALKDFGV</sequence>
<evidence type="ECO:0000313" key="2">
    <source>
        <dbReference type="Proteomes" id="UP000309561"/>
    </source>
</evidence>
<keyword evidence="2" id="KW-1185">Reference proteome</keyword>
<dbReference type="AlphaFoldDB" id="A0A4U2Z4J2"/>
<gene>
    <name evidence="1" type="ORF">FCU45_08895</name>
</gene>
<proteinExistence type="predicted"/>
<accession>A0A4U2Z4J2</accession>
<reference evidence="1 2" key="1">
    <citation type="submission" date="2019-04" db="EMBL/GenBank/DDBJ databases">
        <title>Sulfurimonas crateris sp. nov. a facultative anaerobic sulfur-oxidizing chemolithautotrophic bacterium isolated from a terrestrial mud vulcano.</title>
        <authorList>
            <person name="Ratnikova N.M."/>
            <person name="Slobodkin A.I."/>
            <person name="Merkel A.Y."/>
            <person name="Novikov A."/>
            <person name="Bonch-Osmolovskaya E.A."/>
            <person name="Slobodkina G.B."/>
        </authorList>
    </citation>
    <scope>NUCLEOTIDE SEQUENCE [LARGE SCALE GENOMIC DNA]</scope>
    <source>
        <strain evidence="1 2">SN118</strain>
    </source>
</reference>
<comment type="caution">
    <text evidence="1">The sequence shown here is derived from an EMBL/GenBank/DDBJ whole genome shotgun (WGS) entry which is preliminary data.</text>
</comment>
<organism evidence="1 2">
    <name type="scientific">Sulfurimonas crateris</name>
    <dbReference type="NCBI Taxonomy" id="2574727"/>
    <lineage>
        <taxon>Bacteria</taxon>
        <taxon>Pseudomonadati</taxon>
        <taxon>Campylobacterota</taxon>
        <taxon>Epsilonproteobacteria</taxon>
        <taxon>Campylobacterales</taxon>
        <taxon>Sulfurimonadaceae</taxon>
        <taxon>Sulfurimonas</taxon>
    </lineage>
</organism>
<dbReference type="EMBL" id="SZPX01000006">
    <property type="protein sequence ID" value="TKI69068.1"/>
    <property type="molecule type" value="Genomic_DNA"/>
</dbReference>